<accession>A0ABM0M344</accession>
<keyword evidence="4" id="KW-0648">Protein biosynthesis</keyword>
<dbReference type="GeneID" id="102807602"/>
<name>A0ABM0M344_SACKO</name>
<evidence type="ECO:0000256" key="5">
    <source>
        <dbReference type="ARBA" id="ARBA00023146"/>
    </source>
</evidence>
<evidence type="ECO:0000256" key="4">
    <source>
        <dbReference type="ARBA" id="ARBA00022917"/>
    </source>
</evidence>
<feature type="domain" description="WHEP-TRS" evidence="7">
    <location>
        <begin position="143"/>
        <end position="199"/>
    </location>
</feature>
<dbReference type="InterPro" id="IPR041872">
    <property type="entry name" value="Anticodon_Met"/>
</dbReference>
<gene>
    <name evidence="9" type="primary">LOC102807602</name>
</gene>
<dbReference type="Pfam" id="PF00458">
    <property type="entry name" value="WHEP-TRS"/>
    <property type="match status" value="1"/>
</dbReference>
<dbReference type="RefSeq" id="XP_006814435.1">
    <property type="nucleotide sequence ID" value="XM_006814372.1"/>
</dbReference>
<dbReference type="Gene3D" id="1.10.730.10">
    <property type="entry name" value="Isoleucyl-tRNA Synthetase, Domain 1"/>
    <property type="match status" value="1"/>
</dbReference>
<dbReference type="Pfam" id="PF19303">
    <property type="entry name" value="Anticodon_3"/>
    <property type="match status" value="1"/>
</dbReference>
<protein>
    <submittedName>
        <fullName evidence="9">Methionine--tRNA ligase, cytoplasmic-like</fullName>
    </submittedName>
</protein>
<evidence type="ECO:0000313" key="8">
    <source>
        <dbReference type="Proteomes" id="UP000694865"/>
    </source>
</evidence>
<dbReference type="InterPro" id="IPR023458">
    <property type="entry name" value="Met-tRNA_ligase_1"/>
</dbReference>
<sequence>MYLESQLDLLLAACALVFCDRNFNGEVPVMDLNDDDKQLLAMVNRELQTYIQCLNKARIRDGLRTILNISRLGNQHIQANMPWKLIKGSEEEKIRAGTVTGLSVNISCLISVLLQPYLPNTSDEIQKQLQAPDKCNLILDQFVCFIPPGHKIGQGGVVRTLKTAKADKVKIEAEVKKLLELKRQLSLVKGEDPAPSSGGKGKNKK</sequence>
<dbReference type="Gene3D" id="1.10.287.10">
    <property type="entry name" value="S15/NS1, RNA-binding"/>
    <property type="match status" value="1"/>
</dbReference>
<evidence type="ECO:0000256" key="1">
    <source>
        <dbReference type="ARBA" id="ARBA00022598"/>
    </source>
</evidence>
<keyword evidence="8" id="KW-1185">Reference proteome</keyword>
<dbReference type="SUPFAM" id="SSF47323">
    <property type="entry name" value="Anticodon-binding domain of a subclass of class I aminoacyl-tRNA synthetases"/>
    <property type="match status" value="1"/>
</dbReference>
<organism evidence="8 9">
    <name type="scientific">Saccoglossus kowalevskii</name>
    <name type="common">Acorn worm</name>
    <dbReference type="NCBI Taxonomy" id="10224"/>
    <lineage>
        <taxon>Eukaryota</taxon>
        <taxon>Metazoa</taxon>
        <taxon>Hemichordata</taxon>
        <taxon>Enteropneusta</taxon>
        <taxon>Harrimaniidae</taxon>
        <taxon>Saccoglossus</taxon>
    </lineage>
</organism>
<dbReference type="Proteomes" id="UP000694865">
    <property type="component" value="Unplaced"/>
</dbReference>
<dbReference type="CDD" id="cd01200">
    <property type="entry name" value="WHEPGMRS_RNA"/>
    <property type="match status" value="1"/>
</dbReference>
<keyword evidence="5" id="KW-0030">Aminoacyl-tRNA synthetase</keyword>
<keyword evidence="2" id="KW-0547">Nucleotide-binding</keyword>
<evidence type="ECO:0000313" key="9">
    <source>
        <dbReference type="RefSeq" id="XP_006814435.1"/>
    </source>
</evidence>
<dbReference type="InterPro" id="IPR000738">
    <property type="entry name" value="WHEP-TRS_dom"/>
</dbReference>
<evidence type="ECO:0000259" key="7">
    <source>
        <dbReference type="PROSITE" id="PS51185"/>
    </source>
</evidence>
<dbReference type="SUPFAM" id="SSF47060">
    <property type="entry name" value="S15/NS1 RNA-binding domain"/>
    <property type="match status" value="1"/>
</dbReference>
<proteinExistence type="predicted"/>
<evidence type="ECO:0000256" key="6">
    <source>
        <dbReference type="SAM" id="SignalP"/>
    </source>
</evidence>
<feature type="chain" id="PRO_5047433550" evidence="6">
    <location>
        <begin position="20"/>
        <end position="205"/>
    </location>
</feature>
<dbReference type="PANTHER" id="PTHR45765:SF1">
    <property type="entry name" value="METHIONINE--TRNA LIGASE, CYTOPLASMIC"/>
    <property type="match status" value="1"/>
</dbReference>
<dbReference type="InterPro" id="IPR009080">
    <property type="entry name" value="tRNAsynth_Ia_anticodon-bd"/>
</dbReference>
<dbReference type="InterPro" id="IPR009068">
    <property type="entry name" value="uS15_NS1_RNA-bd_sf"/>
</dbReference>
<keyword evidence="3" id="KW-0067">ATP-binding</keyword>
<reference evidence="9" key="1">
    <citation type="submission" date="2025-08" db="UniProtKB">
        <authorList>
            <consortium name="RefSeq"/>
        </authorList>
    </citation>
    <scope>IDENTIFICATION</scope>
    <source>
        <tissue evidence="9">Testes</tissue>
    </source>
</reference>
<keyword evidence="6" id="KW-0732">Signal</keyword>
<feature type="signal peptide" evidence="6">
    <location>
        <begin position="1"/>
        <end position="19"/>
    </location>
</feature>
<keyword evidence="1" id="KW-0436">Ligase</keyword>
<dbReference type="PROSITE" id="PS51185">
    <property type="entry name" value="WHEP_TRS_2"/>
    <property type="match status" value="1"/>
</dbReference>
<dbReference type="SMART" id="SM00991">
    <property type="entry name" value="WHEP-TRS"/>
    <property type="match status" value="1"/>
</dbReference>
<evidence type="ECO:0000256" key="2">
    <source>
        <dbReference type="ARBA" id="ARBA00022741"/>
    </source>
</evidence>
<evidence type="ECO:0000256" key="3">
    <source>
        <dbReference type="ARBA" id="ARBA00022840"/>
    </source>
</evidence>
<dbReference type="CDD" id="cd07957">
    <property type="entry name" value="Anticodon_Ia_Met"/>
    <property type="match status" value="1"/>
</dbReference>
<dbReference type="PANTHER" id="PTHR45765">
    <property type="entry name" value="METHIONINE--TRNA LIGASE"/>
    <property type="match status" value="1"/>
</dbReference>